<dbReference type="Proteomes" id="UP000320338">
    <property type="component" value="Unassembled WGS sequence"/>
</dbReference>
<comment type="caution">
    <text evidence="2">The sequence shown here is derived from an EMBL/GenBank/DDBJ whole genome shotgun (WGS) entry which is preliminary data.</text>
</comment>
<protein>
    <submittedName>
        <fullName evidence="2">Uncharacterized protein</fullName>
    </submittedName>
</protein>
<keyword evidence="3" id="KW-1185">Reference proteome</keyword>
<dbReference type="EMBL" id="BJNG01000022">
    <property type="protein sequence ID" value="GEC20691.1"/>
    <property type="molecule type" value="Genomic_DNA"/>
</dbReference>
<gene>
    <name evidence="2" type="ORF">PHY01_29740</name>
</gene>
<organism evidence="2 3">
    <name type="scientific">Pseudonocardia hydrocarbonoxydans</name>
    <dbReference type="NCBI Taxonomy" id="76726"/>
    <lineage>
        <taxon>Bacteria</taxon>
        <taxon>Bacillati</taxon>
        <taxon>Actinomycetota</taxon>
        <taxon>Actinomycetes</taxon>
        <taxon>Pseudonocardiales</taxon>
        <taxon>Pseudonocardiaceae</taxon>
        <taxon>Pseudonocardia</taxon>
    </lineage>
</organism>
<evidence type="ECO:0000256" key="1">
    <source>
        <dbReference type="SAM" id="MobiDB-lite"/>
    </source>
</evidence>
<sequence length="64" mass="7074">MNDDDFYEDDEPIEAIRAIRHREPDFITRNPATRGVTLYLGPSPSTGRWEQAAEPATLGAAACP</sequence>
<evidence type="ECO:0000313" key="3">
    <source>
        <dbReference type="Proteomes" id="UP000320338"/>
    </source>
</evidence>
<name>A0A4Y3WQZ1_9PSEU</name>
<proteinExistence type="predicted"/>
<accession>A0A4Y3WQZ1</accession>
<feature type="region of interest" description="Disordered" evidence="1">
    <location>
        <begin position="44"/>
        <end position="64"/>
    </location>
</feature>
<dbReference type="AlphaFoldDB" id="A0A4Y3WQZ1"/>
<reference evidence="2 3" key="1">
    <citation type="submission" date="2019-06" db="EMBL/GenBank/DDBJ databases">
        <title>Whole genome shotgun sequence of Pseudonocardia hydrocarbonoxydans NBRC 14498.</title>
        <authorList>
            <person name="Hosoyama A."/>
            <person name="Uohara A."/>
            <person name="Ohji S."/>
            <person name="Ichikawa N."/>
        </authorList>
    </citation>
    <scope>NUCLEOTIDE SEQUENCE [LARGE SCALE GENOMIC DNA]</scope>
    <source>
        <strain evidence="2 3">NBRC 14498</strain>
    </source>
</reference>
<evidence type="ECO:0000313" key="2">
    <source>
        <dbReference type="EMBL" id="GEC20691.1"/>
    </source>
</evidence>